<feature type="transmembrane region" description="Helical" evidence="2">
    <location>
        <begin position="631"/>
        <end position="652"/>
    </location>
</feature>
<dbReference type="EMBL" id="JNOM01000022">
    <property type="protein sequence ID" value="KNG89912.1"/>
    <property type="molecule type" value="Genomic_DNA"/>
</dbReference>
<sequence length="1069" mass="119553">MFTPLIRDAVARQKMYRPATKNEWWFCGTLLMQLFLVLILEIYILVQWKSWVQPNIIQIAPSYVIPVGMGIVIFACVYEVGLSLDAIHHKNNISLLAICLTNVCIVVYAVLQYIKMRDVTYSLQGTTDGMGNHLVDWSRDIWPSMQPAEVAIQAVLAVSSLVIIPAAYRLHTDYAWAIYKCIHGSPELRLRYLAYEIYLVLIKFDFFFLTGFIIQYDLIDVHFMGPEYSLTMALIPVSLLVMVAGTYCVKSGLKLALMVVIACYLGSIAYLLSRIVALCGNSLLGRTAGKEMMLFFAAVALVLIVLTVGCAVQCILNLNYGLKVAPGDSQGQQSSHGFQTLAAPMSPSFIRRLDCSPSDVASVDPIFEPLSFTGYLDTKHANTTILSLTLKGNYESHNCEALGGALARMSIDARVLGRSVVTDDRLLDSSGICPELSPIDYPRWDPRTYATYRASYSLDHAYRMNTLATTVRLRLNDTDILCTAANITPYIGSTASGLLKGIPLLIMILTGVISGALMICRRRGRRVFRYELANASRDPAESYFPGIGDCLQYIQFVFLTGCLTLSYPGFFRASVGELAWSSLILRNWPVTHQFIYPGVEDNIYAVNATYGFEEMAQYLGATTMSDLWTNAVVNLALVILGVIVAAQIIWLIKWAWQLFPTRGSTHVIDLPTEFLTHIQHVGWSVARILLNYFLHPIVALSLYQTRLATWFPVYRTFLAVSFVAALAASLAFIVRYLAKDDRQNTFFNKGSYPRTSSQDWLSDTLYMVPFLRGLAIGALQTSGLGQILVLISCEIFILACLLWNWRAQRAWRHACFATVRLVIIGMSCAFLPRAGLREGNKALVGYFIISLHAAVLFTGFLVDCVYEMVRFSLSKMGIIDPRPADLDHHSDKAPVFGIGQLSRRSTRRMSFARLPALNPAEISIPYTQRPSTPRRPSFLGDLPTRDEYSSFFRAPRSETTSIRSAWSVVSPSSPPQSESESRGSSMESVELEALDLESKSSRHVDYSYREADQYYGRPPTSAPVVQSMGQSRGESSNRGKEKKKGPWSWKRKQKEKGFEVIRPKRTVDQ</sequence>
<dbReference type="STRING" id="1509407.A0A0L1JDV8"/>
<proteinExistence type="predicted"/>
<feature type="compositionally biased region" description="Low complexity" evidence="1">
    <location>
        <begin position="964"/>
        <end position="988"/>
    </location>
</feature>
<dbReference type="OrthoDB" id="269822at2759"/>
<feature type="transmembrane region" description="Helical" evidence="2">
    <location>
        <begin position="228"/>
        <end position="248"/>
    </location>
</feature>
<feature type="transmembrane region" description="Helical" evidence="2">
    <location>
        <begin position="498"/>
        <end position="520"/>
    </location>
</feature>
<dbReference type="PANTHER" id="PTHR31145">
    <property type="entry name" value="INTEGRAL MEMBRANE PROTEIN (AFU_ORTHOLOGUE AFUA_7G01610)"/>
    <property type="match status" value="1"/>
</dbReference>
<feature type="transmembrane region" description="Helical" evidence="2">
    <location>
        <begin position="293"/>
        <end position="316"/>
    </location>
</feature>
<dbReference type="Pfam" id="PF06011">
    <property type="entry name" value="TRP"/>
    <property type="match status" value="1"/>
</dbReference>
<gene>
    <name evidence="4" type="ORF">ANOM_001685</name>
</gene>
<evidence type="ECO:0000259" key="3">
    <source>
        <dbReference type="Pfam" id="PF06011"/>
    </source>
</evidence>
<feature type="compositionally biased region" description="Basic and acidic residues" evidence="1">
    <location>
        <begin position="1055"/>
        <end position="1069"/>
    </location>
</feature>
<feature type="transmembrane region" description="Helical" evidence="2">
    <location>
        <begin position="473"/>
        <end position="492"/>
    </location>
</feature>
<keyword evidence="2" id="KW-1133">Transmembrane helix</keyword>
<feature type="compositionally biased region" description="Basic residues" evidence="1">
    <location>
        <begin position="1040"/>
        <end position="1054"/>
    </location>
</feature>
<dbReference type="RefSeq" id="XP_015410835.1">
    <property type="nucleotide sequence ID" value="XM_015546942.1"/>
</dbReference>
<feature type="transmembrane region" description="Helical" evidence="2">
    <location>
        <begin position="842"/>
        <end position="866"/>
    </location>
</feature>
<keyword evidence="2" id="KW-0472">Membrane</keyword>
<feature type="transmembrane region" description="Helical" evidence="2">
    <location>
        <begin position="93"/>
        <end position="114"/>
    </location>
</feature>
<protein>
    <recommendedName>
        <fullName evidence="3">TRP C-terminal domain-containing protein</fullName>
    </recommendedName>
</protein>
<feature type="transmembrane region" description="Helical" evidence="2">
    <location>
        <begin position="150"/>
        <end position="171"/>
    </location>
</feature>
<feature type="transmembrane region" description="Helical" evidence="2">
    <location>
        <begin position="24"/>
        <end position="48"/>
    </location>
</feature>
<feature type="compositionally biased region" description="Polar residues" evidence="1">
    <location>
        <begin position="1023"/>
        <end position="1036"/>
    </location>
</feature>
<dbReference type="PANTHER" id="PTHR31145:SF8">
    <property type="entry name" value="INTEGRAL MEMBRANE PROTEIN (AFU_ORTHOLOGUE AFUA_2G17475)"/>
    <property type="match status" value="1"/>
</dbReference>
<dbReference type="InterPro" id="IPR010308">
    <property type="entry name" value="TRP_C"/>
</dbReference>
<feature type="transmembrane region" description="Helical" evidence="2">
    <location>
        <begin position="817"/>
        <end position="836"/>
    </location>
</feature>
<dbReference type="Proteomes" id="UP000037505">
    <property type="component" value="Unassembled WGS sequence"/>
</dbReference>
<feature type="compositionally biased region" description="Basic and acidic residues" evidence="1">
    <location>
        <begin position="996"/>
        <end position="1012"/>
    </location>
</feature>
<feature type="transmembrane region" description="Helical" evidence="2">
    <location>
        <begin position="255"/>
        <end position="273"/>
    </location>
</feature>
<name>A0A0L1JDV8_ASPN3</name>
<feature type="domain" description="TRP C-terminal" evidence="3">
    <location>
        <begin position="766"/>
        <end position="857"/>
    </location>
</feature>
<comment type="caution">
    <text evidence="4">The sequence shown here is derived from an EMBL/GenBank/DDBJ whole genome shotgun (WGS) entry which is preliminary data.</text>
</comment>
<evidence type="ECO:0000256" key="2">
    <source>
        <dbReference type="SAM" id="Phobius"/>
    </source>
</evidence>
<dbReference type="GeneID" id="26803489"/>
<accession>A0A0L1JDV8</accession>
<organism evidence="4 5">
    <name type="scientific">Aspergillus nomiae NRRL (strain ATCC 15546 / NRRL 13137 / CBS 260.88 / M93)</name>
    <dbReference type="NCBI Taxonomy" id="1509407"/>
    <lineage>
        <taxon>Eukaryota</taxon>
        <taxon>Fungi</taxon>
        <taxon>Dikarya</taxon>
        <taxon>Ascomycota</taxon>
        <taxon>Pezizomycotina</taxon>
        <taxon>Eurotiomycetes</taxon>
        <taxon>Eurotiomycetidae</taxon>
        <taxon>Eurotiales</taxon>
        <taxon>Aspergillaceae</taxon>
        <taxon>Aspergillus</taxon>
        <taxon>Aspergillus subgen. Circumdati</taxon>
    </lineage>
</organism>
<feature type="transmembrane region" description="Helical" evidence="2">
    <location>
        <begin position="717"/>
        <end position="738"/>
    </location>
</feature>
<dbReference type="GO" id="GO:0016020">
    <property type="term" value="C:membrane"/>
    <property type="evidence" value="ECO:0007669"/>
    <property type="project" value="TreeGrafter"/>
</dbReference>
<evidence type="ECO:0000313" key="4">
    <source>
        <dbReference type="EMBL" id="KNG89912.1"/>
    </source>
</evidence>
<dbReference type="InterPro" id="IPR040241">
    <property type="entry name" value="TRP_Flc/Pkd2-like"/>
</dbReference>
<evidence type="ECO:0000256" key="1">
    <source>
        <dbReference type="SAM" id="MobiDB-lite"/>
    </source>
</evidence>
<feature type="transmembrane region" description="Helical" evidence="2">
    <location>
        <begin position="60"/>
        <end position="81"/>
    </location>
</feature>
<reference evidence="4 5" key="1">
    <citation type="submission" date="2014-06" db="EMBL/GenBank/DDBJ databases">
        <title>The Genome of the Aflatoxigenic Filamentous Fungus Aspergillus nomius.</title>
        <authorList>
            <person name="Moore M.G."/>
            <person name="Shannon B.M."/>
            <person name="Brian M.M."/>
        </authorList>
    </citation>
    <scope>NUCLEOTIDE SEQUENCE [LARGE SCALE GENOMIC DNA]</scope>
    <source>
        <strain evidence="4 5">NRRL 13137</strain>
    </source>
</reference>
<feature type="transmembrane region" description="Helical" evidence="2">
    <location>
        <begin position="785"/>
        <end position="805"/>
    </location>
</feature>
<dbReference type="AlphaFoldDB" id="A0A0L1JDV8"/>
<evidence type="ECO:0000313" key="5">
    <source>
        <dbReference type="Proteomes" id="UP000037505"/>
    </source>
</evidence>
<feature type="transmembrane region" description="Helical" evidence="2">
    <location>
        <begin position="192"/>
        <end position="216"/>
    </location>
</feature>
<keyword evidence="2" id="KW-0812">Transmembrane</keyword>
<keyword evidence="5" id="KW-1185">Reference proteome</keyword>
<dbReference type="GO" id="GO:0055085">
    <property type="term" value="P:transmembrane transport"/>
    <property type="evidence" value="ECO:0007669"/>
    <property type="project" value="TreeGrafter"/>
</dbReference>
<feature type="region of interest" description="Disordered" evidence="1">
    <location>
        <begin position="963"/>
        <end position="1069"/>
    </location>
</feature>